<evidence type="ECO:0000313" key="7">
    <source>
        <dbReference type="EMBL" id="VEG50792.1"/>
    </source>
</evidence>
<evidence type="ECO:0000256" key="2">
    <source>
        <dbReference type="ARBA" id="ARBA00022448"/>
    </source>
</evidence>
<dbReference type="EMBL" id="LR134355">
    <property type="protein sequence ID" value="VEG50792.1"/>
    <property type="molecule type" value="Genomic_DNA"/>
</dbReference>
<dbReference type="InterPro" id="IPR052156">
    <property type="entry name" value="BCAA_Transport_ATP-bd_LivF"/>
</dbReference>
<dbReference type="AlphaFoldDB" id="A0A448IE83"/>
<evidence type="ECO:0000256" key="3">
    <source>
        <dbReference type="ARBA" id="ARBA00022741"/>
    </source>
</evidence>
<dbReference type="GO" id="GO:0016887">
    <property type="term" value="F:ATP hydrolysis activity"/>
    <property type="evidence" value="ECO:0007669"/>
    <property type="project" value="InterPro"/>
</dbReference>
<dbReference type="InterPro" id="IPR027417">
    <property type="entry name" value="P-loop_NTPase"/>
</dbReference>
<dbReference type="PANTHER" id="PTHR43820:SF5">
    <property type="entry name" value="HIGH-AFFINITY BRANCHED-CHAIN AMINO ACID TRANSPORT ATP-BINDING PROTEIN"/>
    <property type="match status" value="1"/>
</dbReference>
<feature type="domain" description="ABC transporter" evidence="6">
    <location>
        <begin position="7"/>
        <end position="238"/>
    </location>
</feature>
<keyword evidence="2" id="KW-0813">Transport</keyword>
<dbReference type="SUPFAM" id="SSF52540">
    <property type="entry name" value="P-loop containing nucleoside triphosphate hydrolases"/>
    <property type="match status" value="1"/>
</dbReference>
<evidence type="ECO:0000256" key="1">
    <source>
        <dbReference type="ARBA" id="ARBA00005417"/>
    </source>
</evidence>
<evidence type="ECO:0000313" key="8">
    <source>
        <dbReference type="Proteomes" id="UP000282551"/>
    </source>
</evidence>
<keyword evidence="5" id="KW-0029">Amino-acid transport</keyword>
<keyword evidence="4" id="KW-0067">ATP-binding</keyword>
<dbReference type="CDD" id="cd03224">
    <property type="entry name" value="ABC_TM1139_LivF_branched"/>
    <property type="match status" value="1"/>
</dbReference>
<proteinExistence type="inferred from homology"/>
<comment type="similarity">
    <text evidence="1">Belongs to the ABC transporter superfamily.</text>
</comment>
<gene>
    <name evidence="7" type="primary">livF_6</name>
    <name evidence="7" type="ORF">NCTC10485_05112</name>
</gene>
<dbReference type="Gene3D" id="3.40.50.300">
    <property type="entry name" value="P-loop containing nucleotide triphosphate hydrolases"/>
    <property type="match status" value="1"/>
</dbReference>
<evidence type="ECO:0000259" key="6">
    <source>
        <dbReference type="PROSITE" id="PS50893"/>
    </source>
</evidence>
<dbReference type="Proteomes" id="UP000282551">
    <property type="component" value="Chromosome"/>
</dbReference>
<evidence type="ECO:0000256" key="5">
    <source>
        <dbReference type="ARBA" id="ARBA00022970"/>
    </source>
</evidence>
<keyword evidence="8" id="KW-1185">Reference proteome</keyword>
<dbReference type="RefSeq" id="WP_163791938.1">
    <property type="nucleotide sequence ID" value="NZ_AP022604.1"/>
</dbReference>
<organism evidence="7 8">
    <name type="scientific">Mycolicibacterium chitae</name>
    <name type="common">Mycobacterium chitae</name>
    <dbReference type="NCBI Taxonomy" id="1792"/>
    <lineage>
        <taxon>Bacteria</taxon>
        <taxon>Bacillati</taxon>
        <taxon>Actinomycetota</taxon>
        <taxon>Actinomycetes</taxon>
        <taxon>Mycobacteriales</taxon>
        <taxon>Mycobacteriaceae</taxon>
        <taxon>Mycolicibacterium</taxon>
    </lineage>
</organism>
<dbReference type="GO" id="GO:0015658">
    <property type="term" value="F:branched-chain amino acid transmembrane transporter activity"/>
    <property type="evidence" value="ECO:0007669"/>
    <property type="project" value="TreeGrafter"/>
</dbReference>
<keyword evidence="3" id="KW-0547">Nucleotide-binding</keyword>
<reference evidence="7 8" key="1">
    <citation type="submission" date="2018-12" db="EMBL/GenBank/DDBJ databases">
        <authorList>
            <consortium name="Pathogen Informatics"/>
        </authorList>
    </citation>
    <scope>NUCLEOTIDE SEQUENCE [LARGE SCALE GENOMIC DNA]</scope>
    <source>
        <strain evidence="7 8">NCTC10485</strain>
    </source>
</reference>
<dbReference type="Pfam" id="PF00005">
    <property type="entry name" value="ABC_tran"/>
    <property type="match status" value="1"/>
</dbReference>
<sequence length="238" mass="25597">MAAQSVLSVEGLHAGYGKTQIVDDVSFELSAGSVLGVLGRNGVGKTTTLKAMMGHLPHTGSVRLDGVDLSRLKAHERAAAGLAYVPQGRRIFASLSVEDNMRIAVPRARRSAWQSELEQMYDQFPILAEKRRQAGGQLSGGQQQILALGRALVARPKVILLDEPSEGIQPSIVEQIGQAVGTLCADRKIAFVLVEQNLGFATSVCDTVVLVDKGSIVMQTQPRIIAEDRELQLQYLGV</sequence>
<protein>
    <submittedName>
        <fullName evidence="7">Branched-chain amino acid ABC transporter ATPase</fullName>
    </submittedName>
</protein>
<dbReference type="InterPro" id="IPR003439">
    <property type="entry name" value="ABC_transporter-like_ATP-bd"/>
</dbReference>
<dbReference type="SMART" id="SM00382">
    <property type="entry name" value="AAA"/>
    <property type="match status" value="1"/>
</dbReference>
<dbReference type="GO" id="GO:0005524">
    <property type="term" value="F:ATP binding"/>
    <property type="evidence" value="ECO:0007669"/>
    <property type="project" value="UniProtKB-KW"/>
</dbReference>
<accession>A0A448IE83</accession>
<dbReference type="PROSITE" id="PS50893">
    <property type="entry name" value="ABC_TRANSPORTER_2"/>
    <property type="match status" value="1"/>
</dbReference>
<dbReference type="GO" id="GO:0015807">
    <property type="term" value="P:L-amino acid transport"/>
    <property type="evidence" value="ECO:0007669"/>
    <property type="project" value="TreeGrafter"/>
</dbReference>
<evidence type="ECO:0000256" key="4">
    <source>
        <dbReference type="ARBA" id="ARBA00022840"/>
    </source>
</evidence>
<dbReference type="PANTHER" id="PTHR43820">
    <property type="entry name" value="HIGH-AFFINITY BRANCHED-CHAIN AMINO ACID TRANSPORT ATP-BINDING PROTEIN LIVF"/>
    <property type="match status" value="1"/>
</dbReference>
<name>A0A448IE83_MYCCI</name>
<dbReference type="InterPro" id="IPR003593">
    <property type="entry name" value="AAA+_ATPase"/>
</dbReference>